<dbReference type="Proteomes" id="UP001160148">
    <property type="component" value="Unassembled WGS sequence"/>
</dbReference>
<name>A0AAV0WYY8_9HEMI</name>
<dbReference type="Pfam" id="PF14214">
    <property type="entry name" value="Helitron_like_N"/>
    <property type="match status" value="1"/>
</dbReference>
<evidence type="ECO:0000313" key="2">
    <source>
        <dbReference type="EMBL" id="CAI6360782.1"/>
    </source>
</evidence>
<reference evidence="2 3" key="1">
    <citation type="submission" date="2023-01" db="EMBL/GenBank/DDBJ databases">
        <authorList>
            <person name="Whitehead M."/>
        </authorList>
    </citation>
    <scope>NUCLEOTIDE SEQUENCE [LARGE SCALE GENOMIC DNA]</scope>
</reference>
<dbReference type="EMBL" id="CARXXK010000003">
    <property type="protein sequence ID" value="CAI6360782.1"/>
    <property type="molecule type" value="Genomic_DNA"/>
</dbReference>
<dbReference type="AlphaFoldDB" id="A0AAV0WYY8"/>
<protein>
    <recommendedName>
        <fullName evidence="1">Helitron helicase-like domain-containing protein</fullName>
    </recommendedName>
</protein>
<evidence type="ECO:0000313" key="3">
    <source>
        <dbReference type="Proteomes" id="UP001160148"/>
    </source>
</evidence>
<feature type="domain" description="Helitron helicase-like" evidence="1">
    <location>
        <begin position="1"/>
        <end position="45"/>
    </location>
</feature>
<sequence>MTYVRNYERPDLFVTFTCNPEWPEIKVELLTGQRSFDRQDIISRWQKRGLPHCRLLFWLERKIQPDEIDSFIFAELPNQQNDPILYDIVNKNMVHGPCGEHNFNSTMYEKRYLHKKVPSTFRQRYPKRRGRISSLSSS</sequence>
<proteinExistence type="predicted"/>
<keyword evidence="3" id="KW-1185">Reference proteome</keyword>
<dbReference type="InterPro" id="IPR025476">
    <property type="entry name" value="Helitron_helicase-like"/>
</dbReference>
<organism evidence="2 3">
    <name type="scientific">Macrosiphum euphorbiae</name>
    <name type="common">potato aphid</name>
    <dbReference type="NCBI Taxonomy" id="13131"/>
    <lineage>
        <taxon>Eukaryota</taxon>
        <taxon>Metazoa</taxon>
        <taxon>Ecdysozoa</taxon>
        <taxon>Arthropoda</taxon>
        <taxon>Hexapoda</taxon>
        <taxon>Insecta</taxon>
        <taxon>Pterygota</taxon>
        <taxon>Neoptera</taxon>
        <taxon>Paraneoptera</taxon>
        <taxon>Hemiptera</taxon>
        <taxon>Sternorrhyncha</taxon>
        <taxon>Aphidomorpha</taxon>
        <taxon>Aphidoidea</taxon>
        <taxon>Aphididae</taxon>
        <taxon>Macrosiphini</taxon>
        <taxon>Macrosiphum</taxon>
    </lineage>
</organism>
<comment type="caution">
    <text evidence="2">The sequence shown here is derived from an EMBL/GenBank/DDBJ whole genome shotgun (WGS) entry which is preliminary data.</text>
</comment>
<gene>
    <name evidence="2" type="ORF">MEUPH1_LOCUS16040</name>
</gene>
<evidence type="ECO:0000259" key="1">
    <source>
        <dbReference type="Pfam" id="PF14214"/>
    </source>
</evidence>
<accession>A0AAV0WYY8</accession>